<evidence type="ECO:0000313" key="2">
    <source>
        <dbReference type="EMBL" id="KRX03862.1"/>
    </source>
</evidence>
<reference evidence="2 3" key="1">
    <citation type="journal article" date="2015" name="Sci. Rep.">
        <title>Genome of the facultative scuticociliatosis pathogen Pseudocohnilembus persalinus provides insight into its virulence through horizontal gene transfer.</title>
        <authorList>
            <person name="Xiong J."/>
            <person name="Wang G."/>
            <person name="Cheng J."/>
            <person name="Tian M."/>
            <person name="Pan X."/>
            <person name="Warren A."/>
            <person name="Jiang C."/>
            <person name="Yuan D."/>
            <person name="Miao W."/>
        </authorList>
    </citation>
    <scope>NUCLEOTIDE SEQUENCE [LARGE SCALE GENOMIC DNA]</scope>
    <source>
        <strain evidence="2">36N120E</strain>
    </source>
</reference>
<comment type="caution">
    <text evidence="2">The sequence shown here is derived from an EMBL/GenBank/DDBJ whole genome shotgun (WGS) entry which is preliminary data.</text>
</comment>
<feature type="region of interest" description="Disordered" evidence="1">
    <location>
        <begin position="1361"/>
        <end position="1392"/>
    </location>
</feature>
<accession>A0A0V0QNN5</accession>
<proteinExistence type="predicted"/>
<organism evidence="2 3">
    <name type="scientific">Pseudocohnilembus persalinus</name>
    <name type="common">Ciliate</name>
    <dbReference type="NCBI Taxonomy" id="266149"/>
    <lineage>
        <taxon>Eukaryota</taxon>
        <taxon>Sar</taxon>
        <taxon>Alveolata</taxon>
        <taxon>Ciliophora</taxon>
        <taxon>Intramacronucleata</taxon>
        <taxon>Oligohymenophorea</taxon>
        <taxon>Scuticociliatia</taxon>
        <taxon>Philasterida</taxon>
        <taxon>Pseudocohnilembidae</taxon>
        <taxon>Pseudocohnilembus</taxon>
    </lineage>
</organism>
<feature type="compositionally biased region" description="Low complexity" evidence="1">
    <location>
        <begin position="1365"/>
        <end position="1374"/>
    </location>
</feature>
<dbReference type="Proteomes" id="UP000054937">
    <property type="component" value="Unassembled WGS sequence"/>
</dbReference>
<feature type="compositionally biased region" description="Basic residues" evidence="1">
    <location>
        <begin position="1435"/>
        <end position="1445"/>
    </location>
</feature>
<feature type="region of interest" description="Disordered" evidence="1">
    <location>
        <begin position="1410"/>
        <end position="1459"/>
    </location>
</feature>
<dbReference type="InParanoid" id="A0A0V0QNN5"/>
<gene>
    <name evidence="2" type="ORF">PPERSA_04740</name>
</gene>
<protein>
    <submittedName>
        <fullName evidence="2">Uncharacterized protein</fullName>
    </submittedName>
</protein>
<evidence type="ECO:0000313" key="3">
    <source>
        <dbReference type="Proteomes" id="UP000054937"/>
    </source>
</evidence>
<dbReference type="OrthoDB" id="10690530at2759"/>
<name>A0A0V0QNN5_PSEPJ</name>
<evidence type="ECO:0000256" key="1">
    <source>
        <dbReference type="SAM" id="MobiDB-lite"/>
    </source>
</evidence>
<keyword evidence="3" id="KW-1185">Reference proteome</keyword>
<dbReference type="EMBL" id="LDAU01000124">
    <property type="protein sequence ID" value="KRX03862.1"/>
    <property type="molecule type" value="Genomic_DNA"/>
</dbReference>
<sequence>MIYDKETNKISNWSKLYYMQYNFKGENSKEADNIIQNCSQPQLYFINFVVLIYCPYEYQTKQQQTQNTGMVFFQYPFTDLNKVNPSNTKQNVTPKIIKGEDFGYCYQQAAQKVIKIGQVIVNPQLQNNQQYNNNMWDFLFLKEDNSICKCQMIKPSPNMSKFGTNCYLIQLDLINNYSVMTYTISKNIFYLMIGSDQVVQEVQIYNDQDDQVGQITNQYLISSEKDEYLENIVVTDQFIVTIFSLNDDDGEVQIIKSFSRLISEYTNTVNWSKASSELLMLFQNNNYFSMGNFFMSYNQELQFFTIYQLQDQLLEIYYDGAVPSDYNYLEFYLYLKIDWSNSGKKDFDIKKIPLFVLPYEMEQIIIFENPEYYNLEFQTNFITIEVLRGIIAPLIQYQYDPTQLNSLESLFDYYLQVNTEKNVFNQFFKNNLILYSQTISTKLENGFYVIGVTQDNPSQIYRLACLVSQVQNLPQFEISTCTQSGPKLDFSQYLQQIDQYQQNESHVLIIQETPYLQMLMCLNNLFSEEQALPFGSCWPVDGPLVYDFYLDPIIRIPKKYKSIKLLKNNKQSGIFVETLSENSLKVQYFEIFFNKTTQLFTDFYFSKQVLLIDYKKISALNNQQNHITSINSNFLQNGQIFILDNFSNIYVLSHADEEIYQHQINSCQVTSQITVQSCTSKFIKHKQLFVIQGEVSVSSLRLMVLCYGTKTDGTFIQNLIEYTYFNPFKIELRRQYPLYQFVVQSGLQHFQQGLLIYIGVQNYEGSDDYSYLVVDPNDFTPNTIFYQEKLKSSDIQNLQVVPVQLIQNQLEEPLSLNLFVFPTNAYLHFLNYNPKFYGTSNSIAEVNTGKNQTVQIIVSQSDYTNLHFIKYDIKFNFLDSHIQKAKQIEDQQIQIEENNHLSNKNQQQNILNNFTLCNTVVILQNPKNITSNSQKYQFNGTFTLNPQCFTGPIQTYEGIYPYQQQQKNQEKTEKADQSLQIQWNPYIQINKFYSTYQENLQIYGKLQQILNLDSLSLQFTKTSFQNLVIVLTSKKLVFIEKIGFYQEKFFYHMDYYDSRIICRAGLYDLIGLQYFNIYNNNFQNYEEFEQQSHFIVGCNFINNQKSDGEHIEKDITILNADVIGLSKGDLYTVKDFDFGYTENYNYIILVYLTNDSLMFQKNKNSPENKYQSVSKTVKLKIKNMPNCQVLYKQQYTFIQFLKKSNMKDSFDVLIGTEEDFYEMNIPFVFKFQNVPLVIVQNIHINYTYRKYYMCKKHQGNKVQIFNNDGENPMILSGCYRQNEENPYFLESIFPDQITTQNFYVQLYPKYRNQNYSWPVQMIMLPYFEDNIYQFVSYQTPKQKGVSLGIIICSIKSRKSKKNKNLAKSNNNKKSQQTTGFLSDNLKEKKNESKNEDILDNCIEQMIKENERKNSSMQDQKLTPLLGNSIDLQTKKSSKKYKNSSKKQREQYPKNILFNQDIREQIQREDQTQFNKINRQQSYY</sequence>